<feature type="compositionally biased region" description="Polar residues" evidence="2">
    <location>
        <begin position="379"/>
        <end position="389"/>
    </location>
</feature>
<dbReference type="Pfam" id="PF14027">
    <property type="entry name" value="Questin_oxidase"/>
    <property type="match status" value="1"/>
</dbReference>
<evidence type="ECO:0008006" key="5">
    <source>
        <dbReference type="Google" id="ProtNLM"/>
    </source>
</evidence>
<dbReference type="EMBL" id="JH795858">
    <property type="protein sequence ID" value="EJU04191.1"/>
    <property type="molecule type" value="Genomic_DNA"/>
</dbReference>
<keyword evidence="4" id="KW-1185">Reference proteome</keyword>
<dbReference type="PANTHER" id="PTHR35870:SF1">
    <property type="entry name" value="PROTEIN, PUTATIVE (AFU_ORTHOLOGUE AFUA_5G03330)-RELATED"/>
    <property type="match status" value="1"/>
</dbReference>
<reference evidence="3 4" key="1">
    <citation type="journal article" date="2012" name="Science">
        <title>The Paleozoic origin of enzymatic lignin decomposition reconstructed from 31 fungal genomes.</title>
        <authorList>
            <person name="Floudas D."/>
            <person name="Binder M."/>
            <person name="Riley R."/>
            <person name="Barry K."/>
            <person name="Blanchette R.A."/>
            <person name="Henrissat B."/>
            <person name="Martinez A.T."/>
            <person name="Otillar R."/>
            <person name="Spatafora J.W."/>
            <person name="Yadav J.S."/>
            <person name="Aerts A."/>
            <person name="Benoit I."/>
            <person name="Boyd A."/>
            <person name="Carlson A."/>
            <person name="Copeland A."/>
            <person name="Coutinho P.M."/>
            <person name="de Vries R.P."/>
            <person name="Ferreira P."/>
            <person name="Findley K."/>
            <person name="Foster B."/>
            <person name="Gaskell J."/>
            <person name="Glotzer D."/>
            <person name="Gorecki P."/>
            <person name="Heitman J."/>
            <person name="Hesse C."/>
            <person name="Hori C."/>
            <person name="Igarashi K."/>
            <person name="Jurgens J.A."/>
            <person name="Kallen N."/>
            <person name="Kersten P."/>
            <person name="Kohler A."/>
            <person name="Kuees U."/>
            <person name="Kumar T.K.A."/>
            <person name="Kuo A."/>
            <person name="LaButti K."/>
            <person name="Larrondo L.F."/>
            <person name="Lindquist E."/>
            <person name="Ling A."/>
            <person name="Lombard V."/>
            <person name="Lucas S."/>
            <person name="Lundell T."/>
            <person name="Martin R."/>
            <person name="McLaughlin D.J."/>
            <person name="Morgenstern I."/>
            <person name="Morin E."/>
            <person name="Murat C."/>
            <person name="Nagy L.G."/>
            <person name="Nolan M."/>
            <person name="Ohm R.A."/>
            <person name="Patyshakuliyeva A."/>
            <person name="Rokas A."/>
            <person name="Ruiz-Duenas F.J."/>
            <person name="Sabat G."/>
            <person name="Salamov A."/>
            <person name="Samejima M."/>
            <person name="Schmutz J."/>
            <person name="Slot J.C."/>
            <person name="St John F."/>
            <person name="Stenlid J."/>
            <person name="Sun H."/>
            <person name="Sun S."/>
            <person name="Syed K."/>
            <person name="Tsang A."/>
            <person name="Wiebenga A."/>
            <person name="Young D."/>
            <person name="Pisabarro A."/>
            <person name="Eastwood D.C."/>
            <person name="Martin F."/>
            <person name="Cullen D."/>
            <person name="Grigoriev I.V."/>
            <person name="Hibbett D.S."/>
        </authorList>
    </citation>
    <scope>NUCLEOTIDE SEQUENCE [LARGE SCALE GENOMIC DNA]</scope>
    <source>
        <strain evidence="3 4">DJM-731 SS1</strain>
    </source>
</reference>
<dbReference type="InterPro" id="IPR025337">
    <property type="entry name" value="Questin_oxidase-like"/>
</dbReference>
<sequence>MSKLALRSSLVRGTVNLPGITFESKALTKKLLERDYVDHHCYFRTNGFHNHLNHHLLAAYDLGAPPALLQAIYDAEASSQRPLDGEGTLKDLVIDHKNWTEYVGKPDAYKAFLEFFSQEIQDRGMTDTFEKYVFDPSANGNGTEMLARFSSGAYHPLIQCGYGFEFQDALIVAEGLAQAAIHPASAAPVLQEPLCPPVSPNSNQVHNGTRQPAYGKSVLSILRAVYDSDKLIPVMPYDPDALLSKRMRDFLSVPRAERPAEIVRLCSEWSAPLPSSSEPAALAAFEADLAGKVEECMWLATLLTFATGKKGRKTRLDFFMMHTLTSSLFLAPTLAALKTPEYKVAYLQCWLRGAIMFVILRGRPRIDPELLMSYTAFPQPSRGSQSAQASKDAVGQPGKADQKNPWMQLLASVLYTPDSHTIKVMRSLVAAEQQYGTTPPGGVIGAFEEDGKTETHAGAAKLDGSVFVRAAGVLMDTLGWVDYGQKEGDWDRSALGWDDAWKNDD</sequence>
<dbReference type="PANTHER" id="PTHR35870">
    <property type="entry name" value="PROTEIN, PUTATIVE (AFU_ORTHOLOGUE AFUA_5G03330)-RELATED"/>
    <property type="match status" value="1"/>
</dbReference>
<protein>
    <recommendedName>
        <fullName evidence="5">Oxidoreductase AflY</fullName>
    </recommendedName>
</protein>
<dbReference type="GeneID" id="63687152"/>
<dbReference type="AlphaFoldDB" id="M5G1Y5"/>
<feature type="region of interest" description="Disordered" evidence="2">
    <location>
        <begin position="379"/>
        <end position="402"/>
    </location>
</feature>
<dbReference type="RefSeq" id="XP_040631085.1">
    <property type="nucleotide sequence ID" value="XM_040772090.1"/>
</dbReference>
<keyword evidence="1" id="KW-0560">Oxidoreductase</keyword>
<dbReference type="OMA" id="KHHCFWG"/>
<dbReference type="Proteomes" id="UP000030653">
    <property type="component" value="Unassembled WGS sequence"/>
</dbReference>
<evidence type="ECO:0000313" key="4">
    <source>
        <dbReference type="Proteomes" id="UP000030653"/>
    </source>
</evidence>
<dbReference type="OrthoDB" id="10004862at2759"/>
<accession>M5G1Y5</accession>
<gene>
    <name evidence="3" type="ORF">DACRYDRAFT_20805</name>
</gene>
<dbReference type="STRING" id="1858805.M5G1Y5"/>
<evidence type="ECO:0000256" key="1">
    <source>
        <dbReference type="ARBA" id="ARBA00023002"/>
    </source>
</evidence>
<name>M5G1Y5_DACPD</name>
<organism evidence="3 4">
    <name type="scientific">Dacryopinax primogenitus (strain DJM 731)</name>
    <name type="common">Brown rot fungus</name>
    <dbReference type="NCBI Taxonomy" id="1858805"/>
    <lineage>
        <taxon>Eukaryota</taxon>
        <taxon>Fungi</taxon>
        <taxon>Dikarya</taxon>
        <taxon>Basidiomycota</taxon>
        <taxon>Agaricomycotina</taxon>
        <taxon>Dacrymycetes</taxon>
        <taxon>Dacrymycetales</taxon>
        <taxon>Dacrymycetaceae</taxon>
        <taxon>Dacryopinax</taxon>
    </lineage>
</organism>
<dbReference type="HOGENOM" id="CLU_019145_1_0_1"/>
<proteinExistence type="predicted"/>
<dbReference type="GO" id="GO:0016491">
    <property type="term" value="F:oxidoreductase activity"/>
    <property type="evidence" value="ECO:0007669"/>
    <property type="project" value="UniProtKB-KW"/>
</dbReference>
<evidence type="ECO:0000256" key="2">
    <source>
        <dbReference type="SAM" id="MobiDB-lite"/>
    </source>
</evidence>
<evidence type="ECO:0000313" key="3">
    <source>
        <dbReference type="EMBL" id="EJU04191.1"/>
    </source>
</evidence>